<proteinExistence type="predicted"/>
<organism evidence="2">
    <name type="scientific">viral metagenome</name>
    <dbReference type="NCBI Taxonomy" id="1070528"/>
    <lineage>
        <taxon>unclassified sequences</taxon>
        <taxon>metagenomes</taxon>
        <taxon>organismal metagenomes</taxon>
    </lineage>
</organism>
<evidence type="ECO:0000313" key="2">
    <source>
        <dbReference type="EMBL" id="QHS80964.1"/>
    </source>
</evidence>
<accession>A0A6C0AMD9</accession>
<reference evidence="2" key="1">
    <citation type="journal article" date="2020" name="Nature">
        <title>Giant virus diversity and host interactions through global metagenomics.</title>
        <authorList>
            <person name="Schulz F."/>
            <person name="Roux S."/>
            <person name="Paez-Espino D."/>
            <person name="Jungbluth S."/>
            <person name="Walsh D.A."/>
            <person name="Denef V.J."/>
            <person name="McMahon K.D."/>
            <person name="Konstantinidis K.T."/>
            <person name="Eloe-Fadrosh E.A."/>
            <person name="Kyrpides N.C."/>
            <person name="Woyke T."/>
        </authorList>
    </citation>
    <scope>NUCLEOTIDE SEQUENCE</scope>
    <source>
        <strain evidence="2">GVMAG-S-1101161-73</strain>
    </source>
</reference>
<name>A0A6C0AMD9_9ZZZZ</name>
<dbReference type="AlphaFoldDB" id="A0A6C0AMD9"/>
<protein>
    <submittedName>
        <fullName evidence="2">Uncharacterized protein</fullName>
    </submittedName>
</protein>
<feature type="region of interest" description="Disordered" evidence="1">
    <location>
        <begin position="99"/>
        <end position="124"/>
    </location>
</feature>
<evidence type="ECO:0000256" key="1">
    <source>
        <dbReference type="SAM" id="MobiDB-lite"/>
    </source>
</evidence>
<dbReference type="EMBL" id="MN740728">
    <property type="protein sequence ID" value="QHS80964.1"/>
    <property type="molecule type" value="Genomic_DNA"/>
</dbReference>
<sequence>MATSVIKLEPIRMGSLISTSQTAALAPGQKYMPPNMRAEPQQVKVDLSVNNFPCLGTTPKVKTAWGKHTIQLTQSIEPPIPVTVDPVSNALTRQNMKEKLKEQLRQAELDDEESQKPREEDPLKMTRAELLSDGWAILSLKSVKEVIERLNTPITSQPFED</sequence>